<keyword evidence="2" id="KW-0812">Transmembrane</keyword>
<comment type="caution">
    <text evidence="3">The sequence shown here is derived from an EMBL/GenBank/DDBJ whole genome shotgun (WGS) entry which is preliminary data.</text>
</comment>
<dbReference type="EMBL" id="VXIT01000004">
    <property type="protein sequence ID" value="KAA6413211.1"/>
    <property type="molecule type" value="Genomic_DNA"/>
</dbReference>
<feature type="transmembrane region" description="Helical" evidence="2">
    <location>
        <begin position="38"/>
        <end position="64"/>
    </location>
</feature>
<feature type="compositionally biased region" description="Polar residues" evidence="1">
    <location>
        <begin position="444"/>
        <end position="469"/>
    </location>
</feature>
<keyword evidence="2" id="KW-0472">Membrane</keyword>
<dbReference type="PANTHER" id="PTHR36424:SF1">
    <property type="entry name" value="LOW AFFINITY K(+) TRANSPORTER 1-RELATED"/>
    <property type="match status" value="1"/>
</dbReference>
<keyword evidence="2" id="KW-1133">Transmembrane helix</keyword>
<proteinExistence type="predicted"/>
<accession>A0A5M8PVW5</accession>
<dbReference type="InterPro" id="IPR031606">
    <property type="entry name" value="Kch1/2"/>
</dbReference>
<dbReference type="AlphaFoldDB" id="A0A5M8PVW5"/>
<feature type="region of interest" description="Disordered" evidence="1">
    <location>
        <begin position="338"/>
        <end position="361"/>
    </location>
</feature>
<gene>
    <name evidence="3" type="ORF">FRX48_02955</name>
</gene>
<feature type="compositionally biased region" description="Polar residues" evidence="1">
    <location>
        <begin position="338"/>
        <end position="348"/>
    </location>
</feature>
<feature type="compositionally biased region" description="Low complexity" evidence="1">
    <location>
        <begin position="633"/>
        <end position="649"/>
    </location>
</feature>
<protein>
    <submittedName>
        <fullName evidence="3">Pheromone-regulated membrane 6</fullName>
    </submittedName>
</protein>
<feature type="compositionally biased region" description="Polar residues" evidence="1">
    <location>
        <begin position="509"/>
        <end position="521"/>
    </location>
</feature>
<evidence type="ECO:0000313" key="3">
    <source>
        <dbReference type="EMBL" id="KAA6413211.1"/>
    </source>
</evidence>
<feature type="transmembrane region" description="Helical" evidence="2">
    <location>
        <begin position="225"/>
        <end position="258"/>
    </location>
</feature>
<feature type="compositionally biased region" description="Gly residues" evidence="1">
    <location>
        <begin position="650"/>
        <end position="660"/>
    </location>
</feature>
<sequence>MSCCGQREKLGHVRAEQKWGYINLSDFRSTSCFPPLSYGFLYVLLITSVACYAVDLFTAINLLVFDRWSGQVKPYIPFYISRWIFAACIILSWIFLVYRWLRAIRAMRTDGIAASYLDPLAVQIQSIRLGAKGRGWRRFLVFTELTKSKKGTEYVALFTYFSFEAWMRIIFAQGPRQVINALTLYSVMQANLLPNGKHAASHGHTPVAQFFVNVQLLANSNREQAAILFSMLFTLVIWVFSALNLAIALLMYIVFLWHHIPSDDGGLSGYCTRKIETRLGRIVGEKYKKALAKENAMLARVDDQSVKNGEHPGRMRRQPTLPMLDEPKDEKILDMMTLSRQTTQSTLPPYTARPSTRDDESILGFHRQPAVLDLAMNGTRPVPPSRNATQSSAATDSSYGSQAPLIGGASAIGYGPPGRSYSPAQLSRKASDTSVPDDRPLISRQATASSQWTQRSYTPAWGRSTSQARRTPGSRPMGPPTRQNTGMSGHDSVGRTTPGPSPIDPYDCHTTNQWTDPSPGTASGRLTPAQEYEMRTNPQNSGPQRLPSNPQYQAYNPNLHAPSIESAPTINHTITPAVPPQPQRNFSTPNRAPQADYFGRQPRPPQRSSTAPLPQTATYDDSMAASFDGGYRGVPSRPAVPARAATAHGARGGPAPGVYW</sequence>
<dbReference type="PANTHER" id="PTHR36424">
    <property type="entry name" value="PHEROMONE-REGULATED MEMBRANE PROTEIN 6"/>
    <property type="match status" value="1"/>
</dbReference>
<dbReference type="Proteomes" id="UP000324767">
    <property type="component" value="Unassembled WGS sequence"/>
</dbReference>
<feature type="transmembrane region" description="Helical" evidence="2">
    <location>
        <begin position="76"/>
        <end position="98"/>
    </location>
</feature>
<evidence type="ECO:0000313" key="4">
    <source>
        <dbReference type="Proteomes" id="UP000324767"/>
    </source>
</evidence>
<dbReference type="GO" id="GO:0005886">
    <property type="term" value="C:plasma membrane"/>
    <property type="evidence" value="ECO:0007669"/>
    <property type="project" value="InterPro"/>
</dbReference>
<name>A0A5M8PVW5_9LECA</name>
<dbReference type="GO" id="GO:0015079">
    <property type="term" value="F:potassium ion transmembrane transporter activity"/>
    <property type="evidence" value="ECO:0007669"/>
    <property type="project" value="InterPro"/>
</dbReference>
<feature type="compositionally biased region" description="Polar residues" evidence="1">
    <location>
        <begin position="606"/>
        <end position="619"/>
    </location>
</feature>
<dbReference type="Pfam" id="PF16944">
    <property type="entry name" value="KCH"/>
    <property type="match status" value="1"/>
</dbReference>
<reference evidence="3 4" key="1">
    <citation type="submission" date="2019-09" db="EMBL/GenBank/DDBJ databases">
        <title>The hologenome of the rock-dwelling lichen Lasallia pustulata.</title>
        <authorList>
            <person name="Greshake Tzovaras B."/>
            <person name="Segers F."/>
            <person name="Bicker A."/>
            <person name="Dal Grande F."/>
            <person name="Otte J."/>
            <person name="Hankeln T."/>
            <person name="Schmitt I."/>
            <person name="Ebersberger I."/>
        </authorList>
    </citation>
    <scope>NUCLEOTIDE SEQUENCE [LARGE SCALE GENOMIC DNA]</scope>
    <source>
        <strain evidence="3">A1-1</strain>
    </source>
</reference>
<dbReference type="OrthoDB" id="2128042at2759"/>
<evidence type="ECO:0000256" key="1">
    <source>
        <dbReference type="SAM" id="MobiDB-lite"/>
    </source>
</evidence>
<feature type="compositionally biased region" description="Polar residues" evidence="1">
    <location>
        <begin position="536"/>
        <end position="556"/>
    </location>
</feature>
<feature type="compositionally biased region" description="Polar residues" evidence="1">
    <location>
        <begin position="386"/>
        <end position="401"/>
    </location>
</feature>
<organism evidence="3 4">
    <name type="scientific">Lasallia pustulata</name>
    <dbReference type="NCBI Taxonomy" id="136370"/>
    <lineage>
        <taxon>Eukaryota</taxon>
        <taxon>Fungi</taxon>
        <taxon>Dikarya</taxon>
        <taxon>Ascomycota</taxon>
        <taxon>Pezizomycotina</taxon>
        <taxon>Lecanoromycetes</taxon>
        <taxon>OSLEUM clade</taxon>
        <taxon>Umbilicariomycetidae</taxon>
        <taxon>Umbilicariales</taxon>
        <taxon>Umbilicariaceae</taxon>
        <taxon>Lasallia</taxon>
    </lineage>
</organism>
<evidence type="ECO:0000256" key="2">
    <source>
        <dbReference type="SAM" id="Phobius"/>
    </source>
</evidence>
<feature type="region of interest" description="Disordered" evidence="1">
    <location>
        <begin position="376"/>
        <end position="660"/>
    </location>
</feature>